<organism evidence="2 3">
    <name type="scientific">Candidatus Shapirobacteria bacterium CG07_land_8_20_14_0_80_39_18</name>
    <dbReference type="NCBI Taxonomy" id="1974882"/>
    <lineage>
        <taxon>Bacteria</taxon>
        <taxon>Candidatus Shapironibacteriota</taxon>
    </lineage>
</organism>
<dbReference type="Proteomes" id="UP000229502">
    <property type="component" value="Unassembled WGS sequence"/>
</dbReference>
<dbReference type="EMBL" id="PEWZ01000034">
    <property type="protein sequence ID" value="PIU36154.1"/>
    <property type="molecule type" value="Genomic_DNA"/>
</dbReference>
<dbReference type="Pfam" id="PF13649">
    <property type="entry name" value="Methyltransf_25"/>
    <property type="match status" value="1"/>
</dbReference>
<sequence>MDMLGTKILEERKSKYTGDVKVVRSLGFGTYLQVGGITQSGGVVEEIWKKTLRFVNRKSYIVNRCLILGLGGGTVARLIKEYWPEAKITGVEIDPVMIELGTKYLGLKRNEIEIEIGDAYDFNPRDFDLVIVDVYCGDKFPKKFEDEVFLKKLAKNKLVIFNRLYFGKKRKEAVKFGNKLEKIFHKVDWFYPQANLMFFCYAR</sequence>
<dbReference type="CDD" id="cd02440">
    <property type="entry name" value="AdoMet_MTases"/>
    <property type="match status" value="1"/>
</dbReference>
<dbReference type="Gene3D" id="3.40.50.150">
    <property type="entry name" value="Vaccinia Virus protein VP39"/>
    <property type="match status" value="1"/>
</dbReference>
<dbReference type="InterPro" id="IPR041698">
    <property type="entry name" value="Methyltransf_25"/>
</dbReference>
<protein>
    <recommendedName>
        <fullName evidence="1">Methyltransferase domain-containing protein</fullName>
    </recommendedName>
</protein>
<feature type="domain" description="Methyltransferase" evidence="1">
    <location>
        <begin position="67"/>
        <end position="132"/>
    </location>
</feature>
<dbReference type="SUPFAM" id="SSF53335">
    <property type="entry name" value="S-adenosyl-L-methionine-dependent methyltransferases"/>
    <property type="match status" value="1"/>
</dbReference>
<evidence type="ECO:0000313" key="2">
    <source>
        <dbReference type="EMBL" id="PIU36154.1"/>
    </source>
</evidence>
<dbReference type="AlphaFoldDB" id="A0A2M6YRU8"/>
<gene>
    <name evidence="2" type="ORF">COT03_00620</name>
</gene>
<evidence type="ECO:0000313" key="3">
    <source>
        <dbReference type="Proteomes" id="UP000229502"/>
    </source>
</evidence>
<reference evidence="3" key="1">
    <citation type="submission" date="2017-09" db="EMBL/GenBank/DDBJ databases">
        <title>Depth-based differentiation of microbial function through sediment-hosted aquifers and enrichment of novel symbionts in the deep terrestrial subsurface.</title>
        <authorList>
            <person name="Probst A.J."/>
            <person name="Ladd B."/>
            <person name="Jarett J.K."/>
            <person name="Geller-Mcgrath D.E."/>
            <person name="Sieber C.M.K."/>
            <person name="Emerson J.B."/>
            <person name="Anantharaman K."/>
            <person name="Thomas B.C."/>
            <person name="Malmstrom R."/>
            <person name="Stieglmeier M."/>
            <person name="Klingl A."/>
            <person name="Woyke T."/>
            <person name="Ryan C.M."/>
            <person name="Banfield J.F."/>
        </authorList>
    </citation>
    <scope>NUCLEOTIDE SEQUENCE [LARGE SCALE GENOMIC DNA]</scope>
</reference>
<proteinExistence type="predicted"/>
<dbReference type="InterPro" id="IPR029063">
    <property type="entry name" value="SAM-dependent_MTases_sf"/>
</dbReference>
<evidence type="ECO:0000259" key="1">
    <source>
        <dbReference type="Pfam" id="PF13649"/>
    </source>
</evidence>
<name>A0A2M6YRU8_9BACT</name>
<comment type="caution">
    <text evidence="2">The sequence shown here is derived from an EMBL/GenBank/DDBJ whole genome shotgun (WGS) entry which is preliminary data.</text>
</comment>
<accession>A0A2M6YRU8</accession>